<dbReference type="PROSITE" id="PS50192">
    <property type="entry name" value="T_SNARE"/>
    <property type="match status" value="1"/>
</dbReference>
<evidence type="ECO:0000256" key="5">
    <source>
        <dbReference type="PROSITE-ProRule" id="PRU00284"/>
    </source>
</evidence>
<dbReference type="OrthoDB" id="3378718at2"/>
<dbReference type="Pfam" id="PF00672">
    <property type="entry name" value="HAMP"/>
    <property type="match status" value="1"/>
</dbReference>
<dbReference type="SMART" id="SM00304">
    <property type="entry name" value="HAMP"/>
    <property type="match status" value="1"/>
</dbReference>
<name>A0A255YZ09_9PROT</name>
<keyword evidence="6" id="KW-0175">Coiled coil</keyword>
<dbReference type="GO" id="GO:0004888">
    <property type="term" value="F:transmembrane signaling receptor activity"/>
    <property type="evidence" value="ECO:0007669"/>
    <property type="project" value="InterPro"/>
</dbReference>
<dbReference type="PANTHER" id="PTHR32089:SF112">
    <property type="entry name" value="LYSOZYME-LIKE PROTEIN-RELATED"/>
    <property type="match status" value="1"/>
</dbReference>
<evidence type="ECO:0000256" key="4">
    <source>
        <dbReference type="ARBA" id="ARBA00029447"/>
    </source>
</evidence>
<sequence>MRMTIKKLLAMVLGILALMIVASNVINLLALGRADDGLGTVYVDRVVPLQQLKTISDDYAVFIVDASHKVSNGSMGWAEGREAVSQAKARIGEVWQAYMSTYMTADEKRLADTAQTLMLAANRSIEDLTAIMIRQDQQALQEFIANTLYQTIDPVTGAIAELTGLQVRVAGEVYKQSHNDNLVSLAVAKLLLALGLLFAAAGIFIVDRRLIRPIGRLTQTLGVLARHDFTVTVTDTDRGDEVGEMARAVDVLKQGGMEAQRLRAQQEIARAAAEQQKRAALQTMAAKVESEAGAAMAIVADRTRLMDESSTAMAMSAGLVSSNSQNVAAAATQALHNSETVAAAAEELAASIREIAAQVGNGSAASRRAVEVGDRTQATISSLSEAVARIGDVAGLIGQIAGQTNLLALNATIEAARAGEAGKGFAVVATEVKALANQTARATEEIERQITDIEAVTRAAVGAVQEISLTITEMDQISQAIASAIEEQGAATQEISRNVNQAAEAAREVNNRITQVSAEAQGTGERARSMREVTATVTQSVLELRTTLVQVVQGAMTEVDTQAA</sequence>
<dbReference type="GO" id="GO:0007165">
    <property type="term" value="P:signal transduction"/>
    <property type="evidence" value="ECO:0007669"/>
    <property type="project" value="UniProtKB-KW"/>
</dbReference>
<evidence type="ECO:0000259" key="8">
    <source>
        <dbReference type="PROSITE" id="PS50111"/>
    </source>
</evidence>
<keyword evidence="7" id="KW-0472">Membrane</keyword>
<dbReference type="InterPro" id="IPR000727">
    <property type="entry name" value="T_SNARE_dom"/>
</dbReference>
<feature type="transmembrane region" description="Helical" evidence="7">
    <location>
        <begin position="182"/>
        <end position="206"/>
    </location>
</feature>
<accession>A0A255YZ09</accession>
<keyword evidence="2" id="KW-0997">Cell inner membrane</keyword>
<evidence type="ECO:0000256" key="3">
    <source>
        <dbReference type="ARBA" id="ARBA00023224"/>
    </source>
</evidence>
<dbReference type="InterPro" id="IPR003660">
    <property type="entry name" value="HAMP_dom"/>
</dbReference>
<evidence type="ECO:0000256" key="7">
    <source>
        <dbReference type="SAM" id="Phobius"/>
    </source>
</evidence>
<dbReference type="GO" id="GO:0005886">
    <property type="term" value="C:plasma membrane"/>
    <property type="evidence" value="ECO:0007669"/>
    <property type="project" value="UniProtKB-SubCell"/>
</dbReference>
<comment type="caution">
    <text evidence="11">The sequence shown here is derived from an EMBL/GenBank/DDBJ whole genome shotgun (WGS) entry which is preliminary data.</text>
</comment>
<evidence type="ECO:0000256" key="6">
    <source>
        <dbReference type="SAM" id="Coils"/>
    </source>
</evidence>
<dbReference type="InterPro" id="IPR024478">
    <property type="entry name" value="HlyB_4HB_MCP"/>
</dbReference>
<organism evidence="11 12">
    <name type="scientific">Niveispirillum lacus</name>
    <dbReference type="NCBI Taxonomy" id="1981099"/>
    <lineage>
        <taxon>Bacteria</taxon>
        <taxon>Pseudomonadati</taxon>
        <taxon>Pseudomonadota</taxon>
        <taxon>Alphaproteobacteria</taxon>
        <taxon>Rhodospirillales</taxon>
        <taxon>Azospirillaceae</taxon>
        <taxon>Niveispirillum</taxon>
    </lineage>
</organism>
<dbReference type="PRINTS" id="PR00260">
    <property type="entry name" value="CHEMTRNSDUCR"/>
</dbReference>
<keyword evidence="7" id="KW-1133">Transmembrane helix</keyword>
<keyword evidence="2" id="KW-1003">Cell membrane</keyword>
<dbReference type="AlphaFoldDB" id="A0A255YZ09"/>
<dbReference type="CDD" id="cd06225">
    <property type="entry name" value="HAMP"/>
    <property type="match status" value="1"/>
</dbReference>
<dbReference type="GO" id="GO:0006935">
    <property type="term" value="P:chemotaxis"/>
    <property type="evidence" value="ECO:0007669"/>
    <property type="project" value="InterPro"/>
</dbReference>
<keyword evidence="7" id="KW-0812">Transmembrane</keyword>
<feature type="domain" description="HAMP" evidence="10">
    <location>
        <begin position="208"/>
        <end position="261"/>
    </location>
</feature>
<feature type="domain" description="T-SNARE coiled-coil homology" evidence="9">
    <location>
        <begin position="454"/>
        <end position="516"/>
    </location>
</feature>
<protein>
    <submittedName>
        <fullName evidence="11">Methyl-accepting chemotaxis protein</fullName>
    </submittedName>
</protein>
<dbReference type="SUPFAM" id="SSF58104">
    <property type="entry name" value="Methyl-accepting chemotaxis protein (MCP) signaling domain"/>
    <property type="match status" value="1"/>
</dbReference>
<dbReference type="Pfam" id="PF00015">
    <property type="entry name" value="MCPsignal"/>
    <property type="match status" value="1"/>
</dbReference>
<evidence type="ECO:0000256" key="1">
    <source>
        <dbReference type="ARBA" id="ARBA00004429"/>
    </source>
</evidence>
<comment type="similarity">
    <text evidence="4">Belongs to the methyl-accepting chemotaxis (MCP) protein family.</text>
</comment>
<dbReference type="Gene3D" id="6.10.340.10">
    <property type="match status" value="1"/>
</dbReference>
<dbReference type="EMBL" id="NOXU01000028">
    <property type="protein sequence ID" value="OYQ34477.1"/>
    <property type="molecule type" value="Genomic_DNA"/>
</dbReference>
<evidence type="ECO:0000259" key="10">
    <source>
        <dbReference type="PROSITE" id="PS50885"/>
    </source>
</evidence>
<dbReference type="Proteomes" id="UP000216998">
    <property type="component" value="Unassembled WGS sequence"/>
</dbReference>
<evidence type="ECO:0000313" key="11">
    <source>
        <dbReference type="EMBL" id="OYQ34477.1"/>
    </source>
</evidence>
<keyword evidence="12" id="KW-1185">Reference proteome</keyword>
<dbReference type="SMART" id="SM00283">
    <property type="entry name" value="MA"/>
    <property type="match status" value="1"/>
</dbReference>
<evidence type="ECO:0000313" key="12">
    <source>
        <dbReference type="Proteomes" id="UP000216998"/>
    </source>
</evidence>
<dbReference type="InterPro" id="IPR004089">
    <property type="entry name" value="MCPsignal_dom"/>
</dbReference>
<dbReference type="Gene3D" id="1.10.287.950">
    <property type="entry name" value="Methyl-accepting chemotaxis protein"/>
    <property type="match status" value="1"/>
</dbReference>
<evidence type="ECO:0000259" key="9">
    <source>
        <dbReference type="PROSITE" id="PS50192"/>
    </source>
</evidence>
<dbReference type="PROSITE" id="PS50111">
    <property type="entry name" value="CHEMOTAXIS_TRANSDUC_2"/>
    <property type="match status" value="1"/>
</dbReference>
<keyword evidence="3 5" id="KW-0807">Transducer</keyword>
<comment type="subcellular location">
    <subcellularLocation>
        <location evidence="1">Cell inner membrane</location>
        <topology evidence="1">Multi-pass membrane protein</topology>
    </subcellularLocation>
</comment>
<feature type="coiled-coil region" evidence="6">
    <location>
        <begin position="259"/>
        <end position="291"/>
    </location>
</feature>
<proteinExistence type="inferred from homology"/>
<feature type="domain" description="Methyl-accepting transducer" evidence="8">
    <location>
        <begin position="309"/>
        <end position="524"/>
    </location>
</feature>
<dbReference type="InterPro" id="IPR004090">
    <property type="entry name" value="Chemotax_Me-accpt_rcpt"/>
</dbReference>
<reference evidence="11 12" key="1">
    <citation type="submission" date="2017-07" db="EMBL/GenBank/DDBJ databases">
        <title>Niveispirillum cyanobacteriorum sp. nov., isolated from cyanobacterial aggregates in a eutrophic lake.</title>
        <authorList>
            <person name="Cai H."/>
        </authorList>
    </citation>
    <scope>NUCLEOTIDE SEQUENCE [LARGE SCALE GENOMIC DNA]</scope>
    <source>
        <strain evidence="12">TH1-14</strain>
    </source>
</reference>
<evidence type="ECO:0000256" key="2">
    <source>
        <dbReference type="ARBA" id="ARBA00022519"/>
    </source>
</evidence>
<dbReference type="Pfam" id="PF12729">
    <property type="entry name" value="4HB_MCP_1"/>
    <property type="match status" value="1"/>
</dbReference>
<dbReference type="PANTHER" id="PTHR32089">
    <property type="entry name" value="METHYL-ACCEPTING CHEMOTAXIS PROTEIN MCPB"/>
    <property type="match status" value="1"/>
</dbReference>
<dbReference type="PROSITE" id="PS50885">
    <property type="entry name" value="HAMP"/>
    <property type="match status" value="1"/>
</dbReference>
<gene>
    <name evidence="11" type="ORF">CHU95_10625</name>
</gene>